<comment type="similarity">
    <text evidence="1 4">Belongs to the aldehyde dehydrogenase family.</text>
</comment>
<dbReference type="Gene3D" id="3.40.309.10">
    <property type="entry name" value="Aldehyde Dehydrogenase, Chain A, domain 2"/>
    <property type="match status" value="1"/>
</dbReference>
<evidence type="ECO:0000259" key="5">
    <source>
        <dbReference type="Pfam" id="PF00171"/>
    </source>
</evidence>
<dbReference type="InterPro" id="IPR029510">
    <property type="entry name" value="Ald_DH_CS_GLU"/>
</dbReference>
<dbReference type="FunFam" id="3.40.605.10:FF:000007">
    <property type="entry name" value="NAD/NADP-dependent betaine aldehyde dehydrogenase"/>
    <property type="match status" value="1"/>
</dbReference>
<dbReference type="InterPro" id="IPR044086">
    <property type="entry name" value="LUC3-like"/>
</dbReference>
<dbReference type="PANTHER" id="PTHR11699">
    <property type="entry name" value="ALDEHYDE DEHYDROGENASE-RELATED"/>
    <property type="match status" value="1"/>
</dbReference>
<evidence type="ECO:0000313" key="7">
    <source>
        <dbReference type="Proteomes" id="UP000330809"/>
    </source>
</evidence>
<evidence type="ECO:0000256" key="1">
    <source>
        <dbReference type="ARBA" id="ARBA00009986"/>
    </source>
</evidence>
<dbReference type="EC" id="1.2.1.39" evidence="6"/>
<proteinExistence type="inferred from homology"/>
<organism evidence="6 7">
    <name type="scientific">Pseudomonas fragi</name>
    <dbReference type="NCBI Taxonomy" id="296"/>
    <lineage>
        <taxon>Bacteria</taxon>
        <taxon>Pseudomonadati</taxon>
        <taxon>Pseudomonadota</taxon>
        <taxon>Gammaproteobacteria</taxon>
        <taxon>Pseudomonadales</taxon>
        <taxon>Pseudomonadaceae</taxon>
        <taxon>Pseudomonas</taxon>
    </lineage>
</organism>
<accession>A0A449IKP3</accession>
<evidence type="ECO:0000256" key="4">
    <source>
        <dbReference type="RuleBase" id="RU003345"/>
    </source>
</evidence>
<name>A0A449IKP3_PSEFR</name>
<dbReference type="PROSITE" id="PS00687">
    <property type="entry name" value="ALDEHYDE_DEHYDR_GLU"/>
    <property type="match status" value="1"/>
</dbReference>
<dbReference type="SUPFAM" id="SSF53720">
    <property type="entry name" value="ALDH-like"/>
    <property type="match status" value="1"/>
</dbReference>
<evidence type="ECO:0000256" key="2">
    <source>
        <dbReference type="ARBA" id="ARBA00023002"/>
    </source>
</evidence>
<dbReference type="Pfam" id="PF00171">
    <property type="entry name" value="Aldedh"/>
    <property type="match status" value="1"/>
</dbReference>
<reference evidence="6 7" key="1">
    <citation type="submission" date="2019-02" db="EMBL/GenBank/DDBJ databases">
        <authorList>
            <consortium name="Pathogen Informatics"/>
        </authorList>
    </citation>
    <scope>NUCLEOTIDE SEQUENCE [LARGE SCALE GENOMIC DNA]</scope>
    <source>
        <strain evidence="6 7">3012STDY7103891</strain>
    </source>
</reference>
<dbReference type="InterPro" id="IPR016160">
    <property type="entry name" value="Ald_DH_CS_CYS"/>
</dbReference>
<dbReference type="InterPro" id="IPR016161">
    <property type="entry name" value="Ald_DH/histidinol_DH"/>
</dbReference>
<dbReference type="InterPro" id="IPR016162">
    <property type="entry name" value="Ald_DH_N"/>
</dbReference>
<dbReference type="InterPro" id="IPR016163">
    <property type="entry name" value="Ald_DH_C"/>
</dbReference>
<dbReference type="CDD" id="cd07106">
    <property type="entry name" value="ALDH_AldA-AAD23400"/>
    <property type="match status" value="1"/>
</dbReference>
<dbReference type="GO" id="GO:0008957">
    <property type="term" value="F:phenylacetaldehyde dehydrogenase (NAD+) activity"/>
    <property type="evidence" value="ECO:0007669"/>
    <property type="project" value="UniProtKB-EC"/>
</dbReference>
<sequence length="467" mass="49886">MRYELLIDGQLNPGGGSIEVIDPASGQVFEHCARALPEHLELAVAAALRAFTRWSREPLAARQILLTAIAEVIENNVQPLANLLTREQGKPLADSVWEVNGAAYIFRYYAGLDIPVQVLEDSEQRRVEQHQMPLGVVGAILPWNFPLFMAAAKIAPTLLAGNTLVLKPAPSTPLATLYLGALIKDLVPPGVLNLIADCNDLGPLLTAHPDVRKIGFTGSTQTGLKVMSAVVPTLKRLTLELGGNDAGIVLEDCDPKVVAAQLFKAAFTNNGQICVALKRLYVPASLYDALCDELAAIANRSVVGPGLEQGSELGPIQNKAQFERVLSLIESARRDGTIIAGGQSLGLPGYFVRPTIVRDIDDGTALVDQEQFGPVLPVIRYQDLDQAIASANNTPFGLGASVWSKNIDQAYAVAERLDAGTVWINNHGDVGPDIPFGGSKMSGVGAEYAWEGIAELTQLKIINIAKA</sequence>
<feature type="domain" description="Aldehyde dehydrogenase" evidence="5">
    <location>
        <begin position="16"/>
        <end position="461"/>
    </location>
</feature>
<evidence type="ECO:0000313" key="6">
    <source>
        <dbReference type="EMBL" id="VFB19990.1"/>
    </source>
</evidence>
<protein>
    <submittedName>
        <fullName evidence="6">Putative aldehyde dehydrogenase</fullName>
        <ecNumber evidence="6">1.2.1.39</ecNumber>
    </submittedName>
</protein>
<dbReference type="InterPro" id="IPR015590">
    <property type="entry name" value="Aldehyde_DH_dom"/>
</dbReference>
<dbReference type="PROSITE" id="PS00070">
    <property type="entry name" value="ALDEHYDE_DEHYDR_CYS"/>
    <property type="match status" value="1"/>
</dbReference>
<dbReference type="Proteomes" id="UP000330809">
    <property type="component" value="Unassembled WGS sequence"/>
</dbReference>
<dbReference type="AlphaFoldDB" id="A0A449IKP3"/>
<evidence type="ECO:0000256" key="3">
    <source>
        <dbReference type="PROSITE-ProRule" id="PRU10007"/>
    </source>
</evidence>
<gene>
    <name evidence="6" type="primary">feaB_2</name>
    <name evidence="6" type="ORF">NCTC10754_02601</name>
</gene>
<dbReference type="RefSeq" id="WP_205125785.1">
    <property type="nucleotide sequence ID" value="NZ_CAACYJ010000035.1"/>
</dbReference>
<dbReference type="Gene3D" id="3.40.605.10">
    <property type="entry name" value="Aldehyde Dehydrogenase, Chain A, domain 1"/>
    <property type="match status" value="1"/>
</dbReference>
<feature type="active site" evidence="3">
    <location>
        <position position="240"/>
    </location>
</feature>
<keyword evidence="2 4" id="KW-0560">Oxidoreductase</keyword>
<dbReference type="EMBL" id="CAACYJ010000035">
    <property type="protein sequence ID" value="VFB19990.1"/>
    <property type="molecule type" value="Genomic_DNA"/>
</dbReference>